<accession>A0A1R0GRX4</accession>
<feature type="compositionally biased region" description="Low complexity" evidence="1">
    <location>
        <begin position="60"/>
        <end position="83"/>
    </location>
</feature>
<dbReference type="AlphaFoldDB" id="A0A1R0GRX4"/>
<evidence type="ECO:0000256" key="1">
    <source>
        <dbReference type="SAM" id="MobiDB-lite"/>
    </source>
</evidence>
<dbReference type="EMBL" id="LSSL01004213">
    <property type="protein sequence ID" value="OLY79651.1"/>
    <property type="molecule type" value="Genomic_DNA"/>
</dbReference>
<evidence type="ECO:0000256" key="2">
    <source>
        <dbReference type="SAM" id="Phobius"/>
    </source>
</evidence>
<name>A0A1R0GRX4_9FUNG</name>
<dbReference type="OrthoDB" id="755951at2759"/>
<keyword evidence="2" id="KW-0812">Transmembrane</keyword>
<keyword evidence="4" id="KW-1185">Reference proteome</keyword>
<reference evidence="3 4" key="1">
    <citation type="journal article" date="2016" name="Mol. Biol. Evol.">
        <title>Genome-Wide Survey of Gut Fungi (Harpellales) Reveals the First Horizontally Transferred Ubiquitin Gene from a Mosquito Host.</title>
        <authorList>
            <person name="Wang Y."/>
            <person name="White M.M."/>
            <person name="Kvist S."/>
            <person name="Moncalvo J.M."/>
        </authorList>
    </citation>
    <scope>NUCLEOTIDE SEQUENCE [LARGE SCALE GENOMIC DNA]</scope>
    <source>
        <strain evidence="3 4">ALG-7-W6</strain>
    </source>
</reference>
<keyword evidence="2" id="KW-1133">Transmembrane helix</keyword>
<keyword evidence="2" id="KW-0472">Membrane</keyword>
<dbReference type="STRING" id="133383.A0A1R0GRX4"/>
<evidence type="ECO:0000313" key="3">
    <source>
        <dbReference type="EMBL" id="OLY79651.1"/>
    </source>
</evidence>
<evidence type="ECO:0000313" key="4">
    <source>
        <dbReference type="Proteomes" id="UP000187455"/>
    </source>
</evidence>
<dbReference type="Proteomes" id="UP000187455">
    <property type="component" value="Unassembled WGS sequence"/>
</dbReference>
<gene>
    <name evidence="3" type="ORF">AYI68_g6273</name>
</gene>
<organism evidence="3 4">
    <name type="scientific">Smittium mucronatum</name>
    <dbReference type="NCBI Taxonomy" id="133383"/>
    <lineage>
        <taxon>Eukaryota</taxon>
        <taxon>Fungi</taxon>
        <taxon>Fungi incertae sedis</taxon>
        <taxon>Zoopagomycota</taxon>
        <taxon>Kickxellomycotina</taxon>
        <taxon>Harpellomycetes</taxon>
        <taxon>Harpellales</taxon>
        <taxon>Legeriomycetaceae</taxon>
        <taxon>Smittium</taxon>
    </lineage>
</organism>
<sequence length="178" mass="19127">MSIDSDTGTCTVISATHYLPLCATATSFSHPLVWVLSPRSGHAAIYAGIRSLGNQNAPHPSSSSSSSSPSATSSTPRPSSSPSSPSPNSPSLTTITIGCLVTYIDVEGQPKPTSSLSELNQTCLRQALWDYGKYVPIFIDETTEKNYYNGYCKQGLLFHHLALSIYTISLYLFDTVLN</sequence>
<comment type="caution">
    <text evidence="3">The sequence shown here is derived from an EMBL/GenBank/DDBJ whole genome shotgun (WGS) entry which is preliminary data.</text>
</comment>
<protein>
    <submittedName>
        <fullName evidence="3">Uncharacterized protein</fullName>
    </submittedName>
</protein>
<proteinExistence type="predicted"/>
<feature type="region of interest" description="Disordered" evidence="1">
    <location>
        <begin position="55"/>
        <end position="91"/>
    </location>
</feature>
<dbReference type="Gene3D" id="3.40.50.2000">
    <property type="entry name" value="Glycogen Phosphorylase B"/>
    <property type="match status" value="1"/>
</dbReference>
<feature type="transmembrane region" description="Helical" evidence="2">
    <location>
        <begin position="155"/>
        <end position="173"/>
    </location>
</feature>